<accession>A0A542EV38</accession>
<dbReference type="SUPFAM" id="SSF54427">
    <property type="entry name" value="NTF2-like"/>
    <property type="match status" value="1"/>
</dbReference>
<organism evidence="1 2">
    <name type="scientific">Kribbella jejuensis</name>
    <dbReference type="NCBI Taxonomy" id="236068"/>
    <lineage>
        <taxon>Bacteria</taxon>
        <taxon>Bacillati</taxon>
        <taxon>Actinomycetota</taxon>
        <taxon>Actinomycetes</taxon>
        <taxon>Propionibacteriales</taxon>
        <taxon>Kribbellaceae</taxon>
        <taxon>Kribbella</taxon>
    </lineage>
</organism>
<proteinExistence type="predicted"/>
<dbReference type="OrthoDB" id="5181013at2"/>
<reference evidence="1 2" key="1">
    <citation type="submission" date="2019-06" db="EMBL/GenBank/DDBJ databases">
        <title>Sequencing the genomes of 1000 actinobacteria strains.</title>
        <authorList>
            <person name="Klenk H.-P."/>
        </authorList>
    </citation>
    <scope>NUCLEOTIDE SEQUENCE [LARGE SCALE GENOMIC DNA]</scope>
    <source>
        <strain evidence="1 2">DSM 17305</strain>
    </source>
</reference>
<evidence type="ECO:0000313" key="2">
    <source>
        <dbReference type="Proteomes" id="UP000316298"/>
    </source>
</evidence>
<dbReference type="RefSeq" id="WP_141857040.1">
    <property type="nucleotide sequence ID" value="NZ_BAAAKA010000050.1"/>
</dbReference>
<protein>
    <submittedName>
        <fullName evidence="1">Putative ester cyclase</fullName>
    </submittedName>
</protein>
<dbReference type="EMBL" id="VFMM01000001">
    <property type="protein sequence ID" value="TQJ19210.1"/>
    <property type="molecule type" value="Genomic_DNA"/>
</dbReference>
<name>A0A542EV38_9ACTN</name>
<dbReference type="InterPro" id="IPR009959">
    <property type="entry name" value="Cyclase_SnoaL-like"/>
</dbReference>
<dbReference type="GO" id="GO:0030638">
    <property type="term" value="P:polyketide metabolic process"/>
    <property type="evidence" value="ECO:0007669"/>
    <property type="project" value="InterPro"/>
</dbReference>
<evidence type="ECO:0000313" key="1">
    <source>
        <dbReference type="EMBL" id="TQJ19210.1"/>
    </source>
</evidence>
<dbReference type="Proteomes" id="UP000316298">
    <property type="component" value="Unassembled WGS sequence"/>
</dbReference>
<dbReference type="Gene3D" id="3.10.450.50">
    <property type="match status" value="1"/>
</dbReference>
<comment type="caution">
    <text evidence="1">The sequence shown here is derived from an EMBL/GenBank/DDBJ whole genome shotgun (WGS) entry which is preliminary data.</text>
</comment>
<dbReference type="Pfam" id="PF07366">
    <property type="entry name" value="SnoaL"/>
    <property type="match status" value="1"/>
</dbReference>
<gene>
    <name evidence="1" type="ORF">FB475_3371</name>
</gene>
<keyword evidence="2" id="KW-1185">Reference proteome</keyword>
<dbReference type="AlphaFoldDB" id="A0A542EV38"/>
<sequence>MSTTAEMSAADVAVRSIMIMADGERTDFDELIHPEAVNHEGRIEPPASRAPGPAGFYATALWLRTAFAELAYEVHHVVADGNLVAVNSTISGRHVAPFVVYTSEGEVDTVFPPTGKTFASTQSHWFRLQDGKVLEHWANRDDMGQSKQLGWIPPTPAYLFRMARAKSRAKRAAK</sequence>
<dbReference type="InterPro" id="IPR032710">
    <property type="entry name" value="NTF2-like_dom_sf"/>
</dbReference>